<dbReference type="Pfam" id="PF00067">
    <property type="entry name" value="p450"/>
    <property type="match status" value="1"/>
</dbReference>
<dbReference type="PANTHER" id="PTHR46206:SF2">
    <property type="entry name" value="CYTOCHROME P450 MONOOXYGENASE AUSG-RELATED"/>
    <property type="match status" value="1"/>
</dbReference>
<keyword evidence="5" id="KW-0560">Oxidoreductase</keyword>
<dbReference type="PRINTS" id="PR00465">
    <property type="entry name" value="EP450IV"/>
</dbReference>
<dbReference type="AlphaFoldDB" id="A0A8H6QY08"/>
<keyword evidence="7" id="KW-0503">Monooxygenase</keyword>
<keyword evidence="9" id="KW-1185">Reference proteome</keyword>
<keyword evidence="3" id="KW-0349">Heme</keyword>
<evidence type="ECO:0000256" key="3">
    <source>
        <dbReference type="ARBA" id="ARBA00022617"/>
    </source>
</evidence>
<dbReference type="GO" id="GO:0016705">
    <property type="term" value="F:oxidoreductase activity, acting on paired donors, with incorporation or reduction of molecular oxygen"/>
    <property type="evidence" value="ECO:0007669"/>
    <property type="project" value="InterPro"/>
</dbReference>
<evidence type="ECO:0008006" key="10">
    <source>
        <dbReference type="Google" id="ProtNLM"/>
    </source>
</evidence>
<evidence type="ECO:0000256" key="4">
    <source>
        <dbReference type="ARBA" id="ARBA00022723"/>
    </source>
</evidence>
<dbReference type="InterPro" id="IPR001128">
    <property type="entry name" value="Cyt_P450"/>
</dbReference>
<comment type="cofactor">
    <cofactor evidence="1">
        <name>heme</name>
        <dbReference type="ChEBI" id="CHEBI:30413"/>
    </cofactor>
</comment>
<evidence type="ECO:0000256" key="5">
    <source>
        <dbReference type="ARBA" id="ARBA00023002"/>
    </source>
</evidence>
<dbReference type="GO" id="GO:0004497">
    <property type="term" value="F:monooxygenase activity"/>
    <property type="evidence" value="ECO:0007669"/>
    <property type="project" value="UniProtKB-KW"/>
</dbReference>
<organism evidence="8 9">
    <name type="scientific">Aspergillus felis</name>
    <dbReference type="NCBI Taxonomy" id="1287682"/>
    <lineage>
        <taxon>Eukaryota</taxon>
        <taxon>Fungi</taxon>
        <taxon>Dikarya</taxon>
        <taxon>Ascomycota</taxon>
        <taxon>Pezizomycotina</taxon>
        <taxon>Eurotiomycetes</taxon>
        <taxon>Eurotiomycetidae</taxon>
        <taxon>Eurotiales</taxon>
        <taxon>Aspergillaceae</taxon>
        <taxon>Aspergillus</taxon>
        <taxon>Aspergillus subgen. Fumigati</taxon>
    </lineage>
</organism>
<dbReference type="GO" id="GO:0019748">
    <property type="term" value="P:secondary metabolic process"/>
    <property type="evidence" value="ECO:0007669"/>
    <property type="project" value="UniProtKB-ARBA"/>
</dbReference>
<proteinExistence type="inferred from homology"/>
<evidence type="ECO:0000256" key="1">
    <source>
        <dbReference type="ARBA" id="ARBA00001971"/>
    </source>
</evidence>
<evidence type="ECO:0000313" key="9">
    <source>
        <dbReference type="Proteomes" id="UP000641853"/>
    </source>
</evidence>
<name>A0A8H6QY08_9EURO</name>
<reference evidence="8" key="1">
    <citation type="submission" date="2020-06" db="EMBL/GenBank/DDBJ databases">
        <title>Draft genome sequences of strains closely related to Aspergillus parafelis and Aspergillus hiratsukae.</title>
        <authorList>
            <person name="Dos Santos R.A.C."/>
            <person name="Rivero-Menendez O."/>
            <person name="Steenwyk J.L."/>
            <person name="Mead M.E."/>
            <person name="Goldman G.H."/>
            <person name="Alastruey-Izquierdo A."/>
            <person name="Rokas A."/>
        </authorList>
    </citation>
    <scope>NUCLEOTIDE SEQUENCE</scope>
    <source>
        <strain evidence="8">CNM-CM7691</strain>
    </source>
</reference>
<comment type="caution">
    <text evidence="8">The sequence shown here is derived from an EMBL/GenBank/DDBJ whole genome shotgun (WGS) entry which is preliminary data.</text>
</comment>
<evidence type="ECO:0000256" key="6">
    <source>
        <dbReference type="ARBA" id="ARBA00023004"/>
    </source>
</evidence>
<dbReference type="SUPFAM" id="SSF48264">
    <property type="entry name" value="Cytochrome P450"/>
    <property type="match status" value="1"/>
</dbReference>
<evidence type="ECO:0000256" key="2">
    <source>
        <dbReference type="ARBA" id="ARBA00010617"/>
    </source>
</evidence>
<evidence type="ECO:0000313" key="8">
    <source>
        <dbReference type="EMBL" id="KAF7181286.1"/>
    </source>
</evidence>
<evidence type="ECO:0000256" key="7">
    <source>
        <dbReference type="ARBA" id="ARBA00023033"/>
    </source>
</evidence>
<dbReference type="InterPro" id="IPR036396">
    <property type="entry name" value="Cyt_P450_sf"/>
</dbReference>
<comment type="similarity">
    <text evidence="2">Belongs to the cytochrome P450 family.</text>
</comment>
<dbReference type="EMBL" id="JACBAG010001817">
    <property type="protein sequence ID" value="KAF7181286.1"/>
    <property type="molecule type" value="Genomic_DNA"/>
</dbReference>
<sequence length="142" mass="16374">MHNTSDFLTQVIYDLAARPELVEELRREIISVKQQYPWNKAAFFNLKLMDSVMKESQRLKPTGIVTKRRGADATIELPDGLTVQKGDLVMVSTFNHRNPEIYPNPDEFDPYRFRKMLETPDQWKAAHLVSTSENHLGFGHGT</sequence>
<dbReference type="Gene3D" id="1.10.630.10">
    <property type="entry name" value="Cytochrome P450"/>
    <property type="match status" value="1"/>
</dbReference>
<gene>
    <name evidence="8" type="ORF">CNMCM7691_000504</name>
</gene>
<dbReference type="Proteomes" id="UP000641853">
    <property type="component" value="Unassembled WGS sequence"/>
</dbReference>
<dbReference type="GO" id="GO:0005506">
    <property type="term" value="F:iron ion binding"/>
    <property type="evidence" value="ECO:0007669"/>
    <property type="project" value="InterPro"/>
</dbReference>
<dbReference type="PANTHER" id="PTHR46206">
    <property type="entry name" value="CYTOCHROME P450"/>
    <property type="match status" value="1"/>
</dbReference>
<accession>A0A8H6QY08</accession>
<protein>
    <recommendedName>
        <fullName evidence="10">Cytochrome P450</fullName>
    </recommendedName>
</protein>
<keyword evidence="4" id="KW-0479">Metal-binding</keyword>
<keyword evidence="6" id="KW-0408">Iron</keyword>
<dbReference type="GO" id="GO:0020037">
    <property type="term" value="F:heme binding"/>
    <property type="evidence" value="ECO:0007669"/>
    <property type="project" value="InterPro"/>
</dbReference>
<dbReference type="InterPro" id="IPR002403">
    <property type="entry name" value="Cyt_P450_E_grp-IV"/>
</dbReference>